<sequence length="244" mass="25755">MTALLAIDTSTAWCSVALSLGQSTPLLRHQKVSAGASGLLLPWIEELLAEANITLQDLDAIAIGVGPGAFTGVRLGVAAVQGLAIAANLPVLPVCSLDAIAAQLSVSGPFNQAMTRDHAQFVVAVDARMGEVYWAQYETQPAALPRRMSEVMLSAPEEVDLSGAQFVAGSAIAEFGERLLITAKPALPLARMDSQIGVHAMGLLLQGQHLWDQGGQLEVHALEPLYIRNKVALTTLERENAFGV</sequence>
<dbReference type="SUPFAM" id="SSF53067">
    <property type="entry name" value="Actin-like ATPase domain"/>
    <property type="match status" value="2"/>
</dbReference>
<accession>A0AA43S5C9</accession>
<protein>
    <submittedName>
        <fullName evidence="2">tRNA threonylcarbamoyladenosine biosynthesis protein TsaB</fullName>
    </submittedName>
</protein>
<dbReference type="Pfam" id="PF00814">
    <property type="entry name" value="TsaD"/>
    <property type="match status" value="1"/>
</dbReference>
<dbReference type="RefSeq" id="WP_076023309.1">
    <property type="nucleotide sequence ID" value="NZ_JAQFIK010000002.1"/>
</dbReference>
<dbReference type="InterPro" id="IPR000905">
    <property type="entry name" value="Gcp-like_dom"/>
</dbReference>
<dbReference type="GO" id="GO:0002949">
    <property type="term" value="P:tRNA threonylcarbamoyladenosine modification"/>
    <property type="evidence" value="ECO:0007669"/>
    <property type="project" value="InterPro"/>
</dbReference>
<dbReference type="Gene3D" id="3.30.420.40">
    <property type="match status" value="2"/>
</dbReference>
<dbReference type="CDD" id="cd24032">
    <property type="entry name" value="ASKHA_NBD_TsaB"/>
    <property type="match status" value="1"/>
</dbReference>
<dbReference type="PANTHER" id="PTHR11735">
    <property type="entry name" value="TRNA N6-ADENOSINE THREONYLCARBAMOYLTRANSFERASE"/>
    <property type="match status" value="1"/>
</dbReference>
<keyword evidence="3" id="KW-1185">Reference proteome</keyword>
<comment type="caution">
    <text evidence="2">The sequence shown here is derived from an EMBL/GenBank/DDBJ whole genome shotgun (WGS) entry which is preliminary data.</text>
</comment>
<dbReference type="GO" id="GO:0005829">
    <property type="term" value="C:cytosol"/>
    <property type="evidence" value="ECO:0007669"/>
    <property type="project" value="TreeGrafter"/>
</dbReference>
<dbReference type="InterPro" id="IPR043129">
    <property type="entry name" value="ATPase_NBD"/>
</dbReference>
<reference evidence="2" key="1">
    <citation type="submission" date="2023-04" db="EMBL/GenBank/DDBJ databases">
        <title>Genome Encyclopedia of Bacteria and Archaea VI: Functional Genomics of Type Strains.</title>
        <authorList>
            <person name="Whitman W."/>
        </authorList>
    </citation>
    <scope>NUCLEOTIDE SEQUENCE</scope>
    <source>
        <strain evidence="2">Enz.4-51</strain>
    </source>
</reference>
<organism evidence="2 3">
    <name type="scientific">Polynucleobacter sphagniphilus</name>
    <dbReference type="NCBI Taxonomy" id="1743169"/>
    <lineage>
        <taxon>Bacteria</taxon>
        <taxon>Pseudomonadati</taxon>
        <taxon>Pseudomonadota</taxon>
        <taxon>Betaproteobacteria</taxon>
        <taxon>Burkholderiales</taxon>
        <taxon>Burkholderiaceae</taxon>
        <taxon>Polynucleobacter</taxon>
    </lineage>
</organism>
<dbReference type="PANTHER" id="PTHR11735:SF11">
    <property type="entry name" value="TRNA THREONYLCARBAMOYLADENOSINE BIOSYNTHESIS PROTEIN TSAB"/>
    <property type="match status" value="1"/>
</dbReference>
<feature type="domain" description="Gcp-like" evidence="1">
    <location>
        <begin position="39"/>
        <end position="163"/>
    </location>
</feature>
<dbReference type="InterPro" id="IPR022496">
    <property type="entry name" value="T6A_TsaB"/>
</dbReference>
<dbReference type="EMBL" id="JARXYA010000004">
    <property type="protein sequence ID" value="MDH6503648.1"/>
    <property type="molecule type" value="Genomic_DNA"/>
</dbReference>
<dbReference type="Proteomes" id="UP001161160">
    <property type="component" value="Unassembled WGS sequence"/>
</dbReference>
<gene>
    <name evidence="2" type="ORF">M2127_000941</name>
</gene>
<dbReference type="NCBIfam" id="TIGR03725">
    <property type="entry name" value="T6A_YeaZ"/>
    <property type="match status" value="1"/>
</dbReference>
<proteinExistence type="predicted"/>
<name>A0AA43S5C9_9BURK</name>
<evidence type="ECO:0000313" key="3">
    <source>
        <dbReference type="Proteomes" id="UP001161160"/>
    </source>
</evidence>
<evidence type="ECO:0000313" key="2">
    <source>
        <dbReference type="EMBL" id="MDH6503648.1"/>
    </source>
</evidence>
<dbReference type="AlphaFoldDB" id="A0AA43S5C9"/>
<evidence type="ECO:0000259" key="1">
    <source>
        <dbReference type="Pfam" id="PF00814"/>
    </source>
</evidence>